<reference evidence="2 3" key="1">
    <citation type="submission" date="2021-05" db="EMBL/GenBank/DDBJ databases">
        <title>Comparative genomic studies on the polysaccharide-degrading batcterial strains of the Flammeovirga genus.</title>
        <authorList>
            <person name="Zewei F."/>
            <person name="Zheng Z."/>
            <person name="Yu L."/>
            <person name="Ruyue G."/>
            <person name="Yanhong M."/>
            <person name="Yuanyuan C."/>
            <person name="Jingyan G."/>
            <person name="Wenjun H."/>
        </authorList>
    </citation>
    <scope>NUCLEOTIDE SEQUENCE [LARGE SCALE GENOMIC DNA]</scope>
    <source>
        <strain evidence="2 3">NBRC:100898</strain>
    </source>
</reference>
<evidence type="ECO:0000313" key="2">
    <source>
        <dbReference type="EMBL" id="QWG04552.1"/>
    </source>
</evidence>
<feature type="coiled-coil region" evidence="1">
    <location>
        <begin position="147"/>
        <end position="202"/>
    </location>
</feature>
<dbReference type="Proteomes" id="UP000678679">
    <property type="component" value="Chromosome 2"/>
</dbReference>
<proteinExistence type="predicted"/>
<dbReference type="KEGG" id="fya:KMW28_27020"/>
<organism evidence="2 3">
    <name type="scientific">Flammeovirga yaeyamensis</name>
    <dbReference type="NCBI Taxonomy" id="367791"/>
    <lineage>
        <taxon>Bacteria</taxon>
        <taxon>Pseudomonadati</taxon>
        <taxon>Bacteroidota</taxon>
        <taxon>Cytophagia</taxon>
        <taxon>Cytophagales</taxon>
        <taxon>Flammeovirgaceae</taxon>
        <taxon>Flammeovirga</taxon>
    </lineage>
</organism>
<keyword evidence="3" id="KW-1185">Reference proteome</keyword>
<gene>
    <name evidence="2" type="ORF">KMW28_27020</name>
</gene>
<sequence length="219" mass="25675">MQKKRRQDVLINSDEALDQMSDDDLKALDKRNKLVSFGSFSNHFLKRLRQRCDKNMTRKQLEMQLLDENFRTKILSQLIPENINDNGQYEIKVGKRQVWVVGKDGSAITCWRSDEKQIVDTYNKFKFNYSMSKSDMISANEDLIDKLIDADVKVKRSKEKLIEAKNELLLTNSSLFASRNSKLEVEQQLSNTRQQLNELKSVWFVKLYLKLKSLWTANS</sequence>
<keyword evidence="1" id="KW-0175">Coiled coil</keyword>
<protein>
    <submittedName>
        <fullName evidence="2">Uncharacterized protein</fullName>
    </submittedName>
</protein>
<evidence type="ECO:0000313" key="3">
    <source>
        <dbReference type="Proteomes" id="UP000678679"/>
    </source>
</evidence>
<name>A0AAX1NE51_9BACT</name>
<dbReference type="AlphaFoldDB" id="A0AAX1NE51"/>
<dbReference type="EMBL" id="CP076133">
    <property type="protein sequence ID" value="QWG04552.1"/>
    <property type="molecule type" value="Genomic_DNA"/>
</dbReference>
<dbReference type="RefSeq" id="WP_169665444.1">
    <property type="nucleotide sequence ID" value="NZ_CP076133.1"/>
</dbReference>
<accession>A0AAX1NE51</accession>
<evidence type="ECO:0000256" key="1">
    <source>
        <dbReference type="SAM" id="Coils"/>
    </source>
</evidence>